<keyword evidence="2" id="KW-1185">Reference proteome</keyword>
<gene>
    <name evidence="1" type="ORF">EV666_10195</name>
</gene>
<protein>
    <submittedName>
        <fullName evidence="1">Uncharacterized protein</fullName>
    </submittedName>
</protein>
<dbReference type="AlphaFoldDB" id="A0A4R2GZ08"/>
<proteinExistence type="predicted"/>
<dbReference type="Proteomes" id="UP000294881">
    <property type="component" value="Unassembled WGS sequence"/>
</dbReference>
<dbReference type="OrthoDB" id="8474346at2"/>
<reference evidence="1 2" key="1">
    <citation type="submission" date="2019-03" db="EMBL/GenBank/DDBJ databases">
        <title>Genomic Encyclopedia of Type Strains, Phase IV (KMG-IV): sequencing the most valuable type-strain genomes for metagenomic binning, comparative biology and taxonomic classification.</title>
        <authorList>
            <person name="Goeker M."/>
        </authorList>
    </citation>
    <scope>NUCLEOTIDE SEQUENCE [LARGE SCALE GENOMIC DNA]</scope>
    <source>
        <strain evidence="1 2">DSM 22958</strain>
    </source>
</reference>
<accession>A0A4R2GZ08</accession>
<sequence>MASQPPLSKVQRIERALVLAAYIVTRHGEKYAGYIDRLEAELAEARKVDPMARAQAILDRYTRAGGVNAIPTSQSRLPSSDRPSP</sequence>
<evidence type="ECO:0000313" key="2">
    <source>
        <dbReference type="Proteomes" id="UP000294881"/>
    </source>
</evidence>
<name>A0A4R2GZ08_9HYPH</name>
<dbReference type="RefSeq" id="WP_132001281.1">
    <property type="nucleotide sequence ID" value="NZ_JBHUNN010000002.1"/>
</dbReference>
<organism evidence="1 2">
    <name type="scientific">Camelimonas lactis</name>
    <dbReference type="NCBI Taxonomy" id="659006"/>
    <lineage>
        <taxon>Bacteria</taxon>
        <taxon>Pseudomonadati</taxon>
        <taxon>Pseudomonadota</taxon>
        <taxon>Alphaproteobacteria</taxon>
        <taxon>Hyphomicrobiales</taxon>
        <taxon>Chelatococcaceae</taxon>
        <taxon>Camelimonas</taxon>
    </lineage>
</organism>
<evidence type="ECO:0000313" key="1">
    <source>
        <dbReference type="EMBL" id="TCO15846.1"/>
    </source>
</evidence>
<dbReference type="EMBL" id="SLWL01000001">
    <property type="protein sequence ID" value="TCO15846.1"/>
    <property type="molecule type" value="Genomic_DNA"/>
</dbReference>
<comment type="caution">
    <text evidence="1">The sequence shown here is derived from an EMBL/GenBank/DDBJ whole genome shotgun (WGS) entry which is preliminary data.</text>
</comment>